<feature type="region of interest" description="Disordered" evidence="1">
    <location>
        <begin position="343"/>
        <end position="388"/>
    </location>
</feature>
<accession>A0A5E4Q907</accession>
<name>A0A5E4Q907_9NEOP</name>
<evidence type="ECO:0000313" key="2">
    <source>
        <dbReference type="EMBL" id="VVC94777.1"/>
    </source>
</evidence>
<feature type="compositionally biased region" description="Basic and acidic residues" evidence="1">
    <location>
        <begin position="379"/>
        <end position="388"/>
    </location>
</feature>
<reference evidence="2 3" key="1">
    <citation type="submission" date="2017-07" db="EMBL/GenBank/DDBJ databases">
        <authorList>
            <person name="Talla V."/>
            <person name="Backstrom N."/>
        </authorList>
    </citation>
    <scope>NUCLEOTIDE SEQUENCE [LARGE SCALE GENOMIC DNA]</scope>
</reference>
<proteinExistence type="predicted"/>
<feature type="region of interest" description="Disordered" evidence="1">
    <location>
        <begin position="246"/>
        <end position="297"/>
    </location>
</feature>
<dbReference type="AlphaFoldDB" id="A0A5E4Q907"/>
<organism evidence="2 3">
    <name type="scientific">Leptidea sinapis</name>
    <dbReference type="NCBI Taxonomy" id="189913"/>
    <lineage>
        <taxon>Eukaryota</taxon>
        <taxon>Metazoa</taxon>
        <taxon>Ecdysozoa</taxon>
        <taxon>Arthropoda</taxon>
        <taxon>Hexapoda</taxon>
        <taxon>Insecta</taxon>
        <taxon>Pterygota</taxon>
        <taxon>Neoptera</taxon>
        <taxon>Endopterygota</taxon>
        <taxon>Lepidoptera</taxon>
        <taxon>Glossata</taxon>
        <taxon>Ditrysia</taxon>
        <taxon>Papilionoidea</taxon>
        <taxon>Pieridae</taxon>
        <taxon>Dismorphiinae</taxon>
        <taxon>Leptidea</taxon>
    </lineage>
</organism>
<evidence type="ECO:0000313" key="3">
    <source>
        <dbReference type="Proteomes" id="UP000324832"/>
    </source>
</evidence>
<dbReference type="EMBL" id="FZQP02002115">
    <property type="protein sequence ID" value="VVC94777.1"/>
    <property type="molecule type" value="Genomic_DNA"/>
</dbReference>
<gene>
    <name evidence="2" type="ORF">LSINAPIS_LOCUS6657</name>
</gene>
<protein>
    <submittedName>
        <fullName evidence="2">Uncharacterized protein</fullName>
    </submittedName>
</protein>
<feature type="compositionally biased region" description="Basic residues" evidence="1">
    <location>
        <begin position="282"/>
        <end position="291"/>
    </location>
</feature>
<evidence type="ECO:0000256" key="1">
    <source>
        <dbReference type="SAM" id="MobiDB-lite"/>
    </source>
</evidence>
<sequence length="388" mass="44189">MLPTATLNVGNVQRQEKQNLSQWLHICEEKRECISPDVILGRFAGIPGDGNYLFVISTGTTPFFEVEDLFEENGDIRQKEVNVDASYVRDYNTDSTEDNQGNHESYMMTIKKLKIPPLSVYNGFKYPPIPECLTDFPLVWYLKDISPRIPFIQIRRLRHVYGQYGIYGQSKLKKLAASNKASHQQTGGGPTQIKKMTDIEIKFLQILGDDFGTGLPGMRVEPFERPTVLEEDSGSILTLGDVEYHESPEVMDPGPSRVTQPPPVLPSSGAPEIQNTSSPLRSPRRRRHRRREPPITQDAARRALIAISERRVFIEEQKSLTLKKILQEMKEIRELMRLRARKRAEQQKKSLKRTSDPSTTADSTTINVAGSVTSKKRKSAEYQREYRA</sequence>
<feature type="compositionally biased region" description="Low complexity" evidence="1">
    <location>
        <begin position="356"/>
        <end position="365"/>
    </location>
</feature>
<keyword evidence="3" id="KW-1185">Reference proteome</keyword>
<dbReference type="Proteomes" id="UP000324832">
    <property type="component" value="Unassembled WGS sequence"/>
</dbReference>
<feature type="non-terminal residue" evidence="2">
    <location>
        <position position="388"/>
    </location>
</feature>